<reference evidence="2 3" key="1">
    <citation type="submission" date="2024-03" db="EMBL/GenBank/DDBJ databases">
        <authorList>
            <person name="Gkanogiannis A."/>
            <person name="Becerra Lopez-Lavalle L."/>
        </authorList>
    </citation>
    <scope>NUCLEOTIDE SEQUENCE [LARGE SCALE GENOMIC DNA]</scope>
</reference>
<name>A0ABP0YB74_9ROSI</name>
<evidence type="ECO:0000313" key="3">
    <source>
        <dbReference type="Proteomes" id="UP001642487"/>
    </source>
</evidence>
<gene>
    <name evidence="2" type="ORF">CITCOLO1_LOCUS9596</name>
</gene>
<protein>
    <submittedName>
        <fullName evidence="2">Uncharacterized protein</fullName>
    </submittedName>
</protein>
<accession>A0ABP0YB74</accession>
<sequence>MAKENSTNNSLYDGEDLSPEESGWTIYFEDFLNTNNPSHQPPTSSSSSHFSLEQSYSVADAASSVPDYKLPGDKDEAAVDPGSTYKDHISFFKKRKMIKELFVKDEALEDTASSPVSSPKVSADSTYFSRNQKHKENLITPEVDERREMGNFVGIGNDYTELKKRGLCLVPLSMVVNYLAE</sequence>
<dbReference type="PANTHER" id="PTHR33974:SF2">
    <property type="entry name" value="VASCULAR-RELATED UNKNOWN PROTEIN 1"/>
    <property type="match status" value="1"/>
</dbReference>
<evidence type="ECO:0000313" key="2">
    <source>
        <dbReference type="EMBL" id="CAK9317684.1"/>
    </source>
</evidence>
<proteinExistence type="predicted"/>
<dbReference type="EMBL" id="OZ021737">
    <property type="protein sequence ID" value="CAK9317684.1"/>
    <property type="molecule type" value="Genomic_DNA"/>
</dbReference>
<feature type="region of interest" description="Disordered" evidence="1">
    <location>
        <begin position="31"/>
        <end position="53"/>
    </location>
</feature>
<dbReference type="Proteomes" id="UP001642487">
    <property type="component" value="Chromosome 3"/>
</dbReference>
<organism evidence="2 3">
    <name type="scientific">Citrullus colocynthis</name>
    <name type="common">colocynth</name>
    <dbReference type="NCBI Taxonomy" id="252529"/>
    <lineage>
        <taxon>Eukaryota</taxon>
        <taxon>Viridiplantae</taxon>
        <taxon>Streptophyta</taxon>
        <taxon>Embryophyta</taxon>
        <taxon>Tracheophyta</taxon>
        <taxon>Spermatophyta</taxon>
        <taxon>Magnoliopsida</taxon>
        <taxon>eudicotyledons</taxon>
        <taxon>Gunneridae</taxon>
        <taxon>Pentapetalae</taxon>
        <taxon>rosids</taxon>
        <taxon>fabids</taxon>
        <taxon>Cucurbitales</taxon>
        <taxon>Cucurbitaceae</taxon>
        <taxon>Benincaseae</taxon>
        <taxon>Citrullus</taxon>
    </lineage>
</organism>
<keyword evidence="3" id="KW-1185">Reference proteome</keyword>
<dbReference type="PANTHER" id="PTHR33974">
    <property type="entry name" value="VASCULAR-RELATED UNKNOWN PROTEIN 1-RELATED"/>
    <property type="match status" value="1"/>
</dbReference>
<evidence type="ECO:0000256" key="1">
    <source>
        <dbReference type="SAM" id="MobiDB-lite"/>
    </source>
</evidence>
<dbReference type="InterPro" id="IPR039280">
    <property type="entry name" value="VUP"/>
</dbReference>
<feature type="compositionally biased region" description="Low complexity" evidence="1">
    <location>
        <begin position="41"/>
        <end position="53"/>
    </location>
</feature>